<comment type="caution">
    <text evidence="11">The sequence shown here is derived from an EMBL/GenBank/DDBJ whole genome shotgun (WGS) entry which is preliminary data.</text>
</comment>
<evidence type="ECO:0000313" key="12">
    <source>
        <dbReference type="Proteomes" id="UP000280599"/>
    </source>
</evidence>
<dbReference type="GO" id="GO:0009001">
    <property type="term" value="F:serine O-acetyltransferase activity"/>
    <property type="evidence" value="ECO:0007669"/>
    <property type="project" value="UniProtKB-EC"/>
</dbReference>
<dbReference type="PANTHER" id="PTHR42811">
    <property type="entry name" value="SERINE ACETYLTRANSFERASE"/>
    <property type="match status" value="1"/>
</dbReference>
<dbReference type="EC" id="2.3.1.30" evidence="3"/>
<proteinExistence type="inferred from homology"/>
<dbReference type="UniPathway" id="UPA00136">
    <property type="reaction ID" value="UER00199"/>
</dbReference>
<gene>
    <name evidence="11" type="ORF">ALQ41_03831</name>
</gene>
<organism evidence="11 12">
    <name type="scientific">Pseudomonas savastanoi pv. glycinea</name>
    <name type="common">Pseudomonas syringae pv. glycinea</name>
    <dbReference type="NCBI Taxonomy" id="318"/>
    <lineage>
        <taxon>Bacteria</taxon>
        <taxon>Pseudomonadati</taxon>
        <taxon>Pseudomonadota</taxon>
        <taxon>Gammaproteobacteria</taxon>
        <taxon>Pseudomonadales</taxon>
        <taxon>Pseudomonadaceae</taxon>
        <taxon>Pseudomonas</taxon>
    </lineage>
</organism>
<comment type="similarity">
    <text evidence="2">Belongs to the transferase hexapeptide repeat family.</text>
</comment>
<evidence type="ECO:0000259" key="10">
    <source>
        <dbReference type="SMART" id="SM00971"/>
    </source>
</evidence>
<dbReference type="InterPro" id="IPR011004">
    <property type="entry name" value="Trimer_LpxA-like_sf"/>
</dbReference>
<dbReference type="InterPro" id="IPR042122">
    <property type="entry name" value="Ser_AcTrfase_N_sf"/>
</dbReference>
<sequence length="275" mass="29204">KKTDTPSAACPYSTHRQQEIDMSPLWQRLRDQARQLTERNPVLGDYATSHLLVYSTFEDALAANLARQMQAQASNVALEDWFKAIIKASPSVAQSAAADINHLETVNPACPDHLTAFLTFRGIQAVQAYRIAHALWAEGDEQSAVLVQNWAANTWSIDIHPAARLGKSLFVDHGIGLVIGETAVVEDQVSLWHGVTLGSTLNEAGDRHPKIRRGALICAGATVLGNIEVGANAIVAANSVVLKAVGAGTVVAGTPAKVVGNAPAFLATFTTKSKG</sequence>
<dbReference type="GO" id="GO:0005737">
    <property type="term" value="C:cytoplasm"/>
    <property type="evidence" value="ECO:0007669"/>
    <property type="project" value="InterPro"/>
</dbReference>
<accession>A0A3M3JVD2</accession>
<protein>
    <recommendedName>
        <fullName evidence="4">Serine acetyltransferase</fullName>
        <ecNumber evidence="3">2.3.1.30</ecNumber>
    </recommendedName>
</protein>
<evidence type="ECO:0000256" key="1">
    <source>
        <dbReference type="ARBA" id="ARBA00004876"/>
    </source>
</evidence>
<dbReference type="EMBL" id="RBPT01000147">
    <property type="protein sequence ID" value="RMO48741.1"/>
    <property type="molecule type" value="Genomic_DNA"/>
</dbReference>
<evidence type="ECO:0000256" key="2">
    <source>
        <dbReference type="ARBA" id="ARBA00007274"/>
    </source>
</evidence>
<evidence type="ECO:0000256" key="4">
    <source>
        <dbReference type="ARBA" id="ARBA00018522"/>
    </source>
</evidence>
<keyword evidence="8" id="KW-0012">Acyltransferase</keyword>
<dbReference type="Gene3D" id="2.160.10.10">
    <property type="entry name" value="Hexapeptide repeat proteins"/>
    <property type="match status" value="1"/>
</dbReference>
<dbReference type="AlphaFoldDB" id="A0A3M3JVD2"/>
<dbReference type="FunFam" id="2.160.10.10:FF:000002">
    <property type="entry name" value="Serine acetyltransferase"/>
    <property type="match status" value="1"/>
</dbReference>
<dbReference type="InterPro" id="IPR053376">
    <property type="entry name" value="Serine_acetyltransferase"/>
</dbReference>
<dbReference type="GO" id="GO:0006535">
    <property type="term" value="P:cysteine biosynthetic process from serine"/>
    <property type="evidence" value="ECO:0007669"/>
    <property type="project" value="InterPro"/>
</dbReference>
<evidence type="ECO:0000256" key="7">
    <source>
        <dbReference type="ARBA" id="ARBA00023192"/>
    </source>
</evidence>
<comment type="catalytic activity">
    <reaction evidence="9">
        <text>L-serine + acetyl-CoA = O-acetyl-L-serine + CoA</text>
        <dbReference type="Rhea" id="RHEA:24560"/>
        <dbReference type="ChEBI" id="CHEBI:33384"/>
        <dbReference type="ChEBI" id="CHEBI:57287"/>
        <dbReference type="ChEBI" id="CHEBI:57288"/>
        <dbReference type="ChEBI" id="CHEBI:58340"/>
        <dbReference type="EC" id="2.3.1.30"/>
    </reaction>
</comment>
<keyword evidence="7" id="KW-0198">Cysteine biosynthesis</keyword>
<evidence type="ECO:0000256" key="3">
    <source>
        <dbReference type="ARBA" id="ARBA00013266"/>
    </source>
</evidence>
<reference evidence="11 12" key="1">
    <citation type="submission" date="2018-08" db="EMBL/GenBank/DDBJ databases">
        <title>Recombination of ecologically and evolutionarily significant loci maintains genetic cohesion in the Pseudomonas syringae species complex.</title>
        <authorList>
            <person name="Dillon M."/>
            <person name="Thakur S."/>
            <person name="Almeida R.N.D."/>
            <person name="Weir B.S."/>
            <person name="Guttman D.S."/>
        </authorList>
    </citation>
    <scope>NUCLEOTIDE SEQUENCE [LARGE SCALE GENOMIC DNA]</scope>
    <source>
        <strain evidence="11 12">ICMP 867</strain>
    </source>
</reference>
<comment type="pathway">
    <text evidence="1">Amino-acid biosynthesis; L-cysteine biosynthesis; L-cysteine from L-serine: step 1/2.</text>
</comment>
<dbReference type="Proteomes" id="UP000280599">
    <property type="component" value="Unassembled WGS sequence"/>
</dbReference>
<dbReference type="InterPro" id="IPR010493">
    <property type="entry name" value="Ser_AcTrfase_N"/>
</dbReference>
<dbReference type="Pfam" id="PF00132">
    <property type="entry name" value="Hexapep"/>
    <property type="match status" value="1"/>
</dbReference>
<dbReference type="CDD" id="cd03354">
    <property type="entry name" value="LbH_SAT"/>
    <property type="match status" value="1"/>
</dbReference>
<dbReference type="InterPro" id="IPR045304">
    <property type="entry name" value="LbH_SAT"/>
</dbReference>
<dbReference type="Pfam" id="PF06426">
    <property type="entry name" value="SATase_N"/>
    <property type="match status" value="1"/>
</dbReference>
<keyword evidence="6 11" id="KW-0808">Transferase</keyword>
<evidence type="ECO:0000256" key="5">
    <source>
        <dbReference type="ARBA" id="ARBA00022605"/>
    </source>
</evidence>
<feature type="non-terminal residue" evidence="11">
    <location>
        <position position="1"/>
    </location>
</feature>
<dbReference type="SUPFAM" id="SSF51161">
    <property type="entry name" value="Trimeric LpxA-like enzymes"/>
    <property type="match status" value="1"/>
</dbReference>
<dbReference type="NCBIfam" id="NF041874">
    <property type="entry name" value="EPS_EpsC"/>
    <property type="match status" value="1"/>
</dbReference>
<feature type="domain" description="Serine acetyltransferase N-terminal" evidence="10">
    <location>
        <begin position="25"/>
        <end position="128"/>
    </location>
</feature>
<dbReference type="Gene3D" id="1.10.3130.10">
    <property type="entry name" value="serine acetyltransferase, domain 1"/>
    <property type="match status" value="1"/>
</dbReference>
<name>A0A3M3JVD2_PSESG</name>
<keyword evidence="5" id="KW-0028">Amino-acid biosynthesis</keyword>
<evidence type="ECO:0000256" key="9">
    <source>
        <dbReference type="ARBA" id="ARBA00049486"/>
    </source>
</evidence>
<evidence type="ECO:0000256" key="8">
    <source>
        <dbReference type="ARBA" id="ARBA00023315"/>
    </source>
</evidence>
<evidence type="ECO:0000256" key="6">
    <source>
        <dbReference type="ARBA" id="ARBA00022679"/>
    </source>
</evidence>
<dbReference type="SMART" id="SM00971">
    <property type="entry name" value="SATase_N"/>
    <property type="match status" value="1"/>
</dbReference>
<evidence type="ECO:0000313" key="11">
    <source>
        <dbReference type="EMBL" id="RMO48741.1"/>
    </source>
</evidence>
<dbReference type="InterPro" id="IPR001451">
    <property type="entry name" value="Hexapep"/>
</dbReference>